<comment type="pathway">
    <text evidence="1 13">Amino-acid degradation; L-phenylalanine degradation; acetoacetate and fumarate from L-phenylalanine: step 6/6.</text>
</comment>
<evidence type="ECO:0000313" key="17">
    <source>
        <dbReference type="Proteomes" id="UP000637239"/>
    </source>
</evidence>
<dbReference type="AlphaFoldDB" id="A0A7R7VEC9"/>
<evidence type="ECO:0000256" key="6">
    <source>
        <dbReference type="ARBA" id="ARBA00022837"/>
    </source>
</evidence>
<feature type="binding site" evidence="12">
    <location>
        <position position="204"/>
    </location>
    <ligand>
        <name>Ca(2+)</name>
        <dbReference type="ChEBI" id="CHEBI:29108"/>
    </ligand>
</feature>
<name>A0A7R7VEC9_ASPCH</name>
<dbReference type="PANTHER" id="PTHR43069:SF2">
    <property type="entry name" value="FUMARYLACETOACETASE"/>
    <property type="match status" value="1"/>
</dbReference>
<keyword evidence="7 12" id="KW-0460">Magnesium</keyword>
<evidence type="ECO:0000256" key="5">
    <source>
        <dbReference type="ARBA" id="ARBA00022801"/>
    </source>
</evidence>
<feature type="binding site" evidence="12">
    <location>
        <position position="256"/>
    </location>
    <ligand>
        <name>Mg(2+)</name>
        <dbReference type="ChEBI" id="CHEBI:18420"/>
    </ligand>
</feature>
<feature type="binding site" evidence="11">
    <location>
        <position position="243"/>
    </location>
    <ligand>
        <name>substrate</name>
    </ligand>
</feature>
<evidence type="ECO:0000256" key="10">
    <source>
        <dbReference type="PIRSR" id="PIRSR605959-1"/>
    </source>
</evidence>
<evidence type="ECO:0000256" key="3">
    <source>
        <dbReference type="ARBA" id="ARBA00012094"/>
    </source>
</evidence>
<reference evidence="16" key="1">
    <citation type="submission" date="2021-01" db="EMBL/GenBank/DDBJ databases">
        <authorList>
            <consortium name="Aspergillus chevalieri M1 genome sequencing consortium"/>
            <person name="Kazuki M."/>
            <person name="Futagami T."/>
        </authorList>
    </citation>
    <scope>NUCLEOTIDE SEQUENCE</scope>
    <source>
        <strain evidence="16">M1</strain>
    </source>
</reference>
<dbReference type="GeneID" id="66977604"/>
<dbReference type="Proteomes" id="UP000637239">
    <property type="component" value="Chromosome 1"/>
</dbReference>
<sequence>MSAAHQVMLKSVEQGSPFTVDNIPFGVISTPDNPKPRCATAFGNYAIDLSALERDGFLSDIPGLEGKGEIEMTGNVFSQPNLNAFAAMPKEIHLKVRTSLIRYFHGGLPPSYYIPLDTVTYHYPMDTSNFSDFFCSLEHVKNCAKVMNAPITPSFFSIPPVYNGRTSSLKITNTPIHRPRGVIQPSPSSPPTYAPTQALDFELEMGVFISKPLPSGEVLDIRNAREHIFGFVVLNDWSARDIQGFEMAPLGPFHSKGSGTSISPWIVTCEALDQVACPVKVRQEPGPLPHLEWKGEVGEATFDVRLEARILRNGKSYSVTSTNLNELYWTPYQQLTHLASAGEGLTTGDIFGTGTITSDRTNFKGEKDGIACLIERKVPENELYELKTDGIQFLQDWDEVVMGGWCVNSRTGVKFGFGECRGKILPPK</sequence>
<feature type="binding site" evidence="12">
    <location>
        <position position="202"/>
    </location>
    <ligand>
        <name>Ca(2+)</name>
        <dbReference type="ChEBI" id="CHEBI:29108"/>
    </ligand>
</feature>
<evidence type="ECO:0000259" key="15">
    <source>
        <dbReference type="Pfam" id="PF09298"/>
    </source>
</evidence>
<dbReference type="SUPFAM" id="SSF63433">
    <property type="entry name" value="Fumarylacetoacetate hydrolase, FAH, N-terminal domain"/>
    <property type="match status" value="1"/>
</dbReference>
<dbReference type="InterPro" id="IPR036663">
    <property type="entry name" value="Fumarylacetoacetase_C_sf"/>
</dbReference>
<dbReference type="KEGG" id="ache:ACHE_10647A"/>
<dbReference type="GO" id="GO:0006559">
    <property type="term" value="P:L-phenylalanine catabolic process"/>
    <property type="evidence" value="ECO:0007669"/>
    <property type="project" value="UniProtKB-UniRule"/>
</dbReference>
<dbReference type="Pfam" id="PF09298">
    <property type="entry name" value="FAA_hydrolase_N"/>
    <property type="match status" value="1"/>
</dbReference>
<feature type="binding site" evidence="12">
    <location>
        <position position="236"/>
    </location>
    <ligand>
        <name>Mg(2+)</name>
        <dbReference type="ChEBI" id="CHEBI:18420"/>
    </ligand>
</feature>
<feature type="binding site" evidence="12">
    <location>
        <position position="236"/>
    </location>
    <ligand>
        <name>Ca(2+)</name>
        <dbReference type="ChEBI" id="CHEBI:29108"/>
    </ligand>
</feature>
<dbReference type="EC" id="3.7.1.2" evidence="3 13"/>
<dbReference type="GO" id="GO:0004334">
    <property type="term" value="F:fumarylacetoacetase activity"/>
    <property type="evidence" value="ECO:0007669"/>
    <property type="project" value="UniProtKB-UniRule"/>
</dbReference>
<evidence type="ECO:0000256" key="2">
    <source>
        <dbReference type="ARBA" id="ARBA00010211"/>
    </source>
</evidence>
<protein>
    <recommendedName>
        <fullName evidence="3 13">Fumarylacetoacetase</fullName>
        <ecNumber evidence="3 13">3.7.1.2</ecNumber>
    </recommendedName>
    <alternativeName>
        <fullName evidence="13">Fumarylacetoacetate hydrolase</fullName>
    </alternativeName>
</protein>
<feature type="binding site" evidence="11">
    <location>
        <position position="355"/>
    </location>
    <ligand>
        <name>substrate</name>
    </ligand>
</feature>
<reference evidence="16" key="2">
    <citation type="submission" date="2021-02" db="EMBL/GenBank/DDBJ databases">
        <title>Aspergillus chevalieri M1 genome sequence.</title>
        <authorList>
            <person name="Kadooka C."/>
            <person name="Mori K."/>
            <person name="Futagami T."/>
        </authorList>
    </citation>
    <scope>NUCLEOTIDE SEQUENCE</scope>
    <source>
        <strain evidence="16">M1</strain>
    </source>
</reference>
<accession>A0A7R7VEC9</accession>
<comment type="catalytic activity">
    <reaction evidence="13">
        <text>4-fumarylacetoacetate + H2O = acetoacetate + fumarate + H(+)</text>
        <dbReference type="Rhea" id="RHEA:10244"/>
        <dbReference type="ChEBI" id="CHEBI:13705"/>
        <dbReference type="ChEBI" id="CHEBI:15377"/>
        <dbReference type="ChEBI" id="CHEBI:15378"/>
        <dbReference type="ChEBI" id="CHEBI:18034"/>
        <dbReference type="ChEBI" id="CHEBI:29806"/>
        <dbReference type="EC" id="3.7.1.2"/>
    </reaction>
</comment>
<dbReference type="Gene3D" id="3.90.850.10">
    <property type="entry name" value="Fumarylacetoacetase-like, C-terminal domain"/>
    <property type="match status" value="1"/>
</dbReference>
<feature type="domain" description="Fumarylacetoacetase N-terminal" evidence="15">
    <location>
        <begin position="22"/>
        <end position="124"/>
    </location>
</feature>
<dbReference type="InterPro" id="IPR005959">
    <property type="entry name" value="Fumarylacetoacetase"/>
</dbReference>
<feature type="binding site" evidence="11">
    <location>
        <position position="134"/>
    </location>
    <ligand>
        <name>substrate</name>
    </ligand>
</feature>
<comment type="cofactor">
    <cofactor evidence="13">
        <name>Mg(2+)</name>
        <dbReference type="ChEBI" id="CHEBI:18420"/>
    </cofactor>
    <cofactor evidence="13">
        <name>Ca(2+)</name>
        <dbReference type="ChEBI" id="CHEBI:29108"/>
    </cofactor>
</comment>
<dbReference type="EMBL" id="AP024416">
    <property type="protein sequence ID" value="BCR83245.1"/>
    <property type="molecule type" value="Genomic_DNA"/>
</dbReference>
<dbReference type="InterPro" id="IPR011234">
    <property type="entry name" value="Fumarylacetoacetase-like_C"/>
</dbReference>
<evidence type="ECO:0000256" key="4">
    <source>
        <dbReference type="ARBA" id="ARBA00022723"/>
    </source>
</evidence>
<dbReference type="Pfam" id="PF01557">
    <property type="entry name" value="FAA_hydrolase"/>
    <property type="match status" value="1"/>
</dbReference>
<keyword evidence="9 13" id="KW-0585">Phenylalanine catabolism</keyword>
<dbReference type="PANTHER" id="PTHR43069">
    <property type="entry name" value="FUMARYLACETOACETASE"/>
    <property type="match status" value="1"/>
</dbReference>
<evidence type="ECO:0000313" key="16">
    <source>
        <dbReference type="EMBL" id="BCR83245.1"/>
    </source>
</evidence>
<evidence type="ECO:0000256" key="8">
    <source>
        <dbReference type="ARBA" id="ARBA00022878"/>
    </source>
</evidence>
<proteinExistence type="inferred from homology"/>
<evidence type="ECO:0000256" key="1">
    <source>
        <dbReference type="ARBA" id="ARBA00004782"/>
    </source>
</evidence>
<dbReference type="GO" id="GO:0046872">
    <property type="term" value="F:metal ion binding"/>
    <property type="evidence" value="ECO:0007669"/>
    <property type="project" value="UniProtKB-UniRule"/>
</dbReference>
<keyword evidence="4 12" id="KW-0479">Metal-binding</keyword>
<comment type="similarity">
    <text evidence="2 13">Belongs to the FAH family.</text>
</comment>
<gene>
    <name evidence="16" type="ORF">ACHE_10647A</name>
</gene>
<evidence type="ECO:0000259" key="14">
    <source>
        <dbReference type="Pfam" id="PF01557"/>
    </source>
</evidence>
<dbReference type="GO" id="GO:1902000">
    <property type="term" value="P:homogentisate catabolic process"/>
    <property type="evidence" value="ECO:0007669"/>
    <property type="project" value="TreeGrafter"/>
</dbReference>
<keyword evidence="17" id="KW-1185">Reference proteome</keyword>
<feature type="active site" description="Proton acceptor" evidence="10">
    <location>
        <position position="139"/>
    </location>
</feature>
<keyword evidence="8 13" id="KW-0828">Tyrosine catabolism</keyword>
<dbReference type="GO" id="GO:0006572">
    <property type="term" value="P:L-tyrosine catabolic process"/>
    <property type="evidence" value="ECO:0007669"/>
    <property type="project" value="UniProtKB-UniRule"/>
</dbReference>
<dbReference type="UniPathway" id="UPA00139">
    <property type="reaction ID" value="UER00341"/>
</dbReference>
<feature type="binding site" evidence="12">
    <location>
        <position position="132"/>
    </location>
    <ligand>
        <name>Ca(2+)</name>
        <dbReference type="ChEBI" id="CHEBI:29108"/>
    </ligand>
</feature>
<evidence type="ECO:0000256" key="7">
    <source>
        <dbReference type="ARBA" id="ARBA00022842"/>
    </source>
</evidence>
<dbReference type="Gene3D" id="2.30.30.230">
    <property type="entry name" value="Fumarylacetoacetase, N-terminal domain"/>
    <property type="match status" value="1"/>
</dbReference>
<dbReference type="InterPro" id="IPR036462">
    <property type="entry name" value="Fumarylacetoacetase_N_sf"/>
</dbReference>
<keyword evidence="6 12" id="KW-0106">Calcium</keyword>
<evidence type="ECO:0000256" key="11">
    <source>
        <dbReference type="PIRSR" id="PIRSR605959-2"/>
    </source>
</evidence>
<feature type="binding site" evidence="12">
    <location>
        <position position="260"/>
    </location>
    <ligand>
        <name>Mg(2+)</name>
        <dbReference type="ChEBI" id="CHEBI:18420"/>
    </ligand>
</feature>
<dbReference type="RefSeq" id="XP_043131767.1">
    <property type="nucleotide sequence ID" value="XM_043281597.1"/>
</dbReference>
<feature type="domain" description="Fumarylacetoacetase-like C-terminal" evidence="14">
    <location>
        <begin position="131"/>
        <end position="398"/>
    </location>
</feature>
<evidence type="ECO:0000256" key="9">
    <source>
        <dbReference type="ARBA" id="ARBA00023232"/>
    </source>
</evidence>
<keyword evidence="5 13" id="KW-0378">Hydrolase</keyword>
<evidence type="ECO:0000256" key="12">
    <source>
        <dbReference type="PIRSR" id="PIRSR605959-3"/>
    </source>
</evidence>
<evidence type="ECO:0000256" key="13">
    <source>
        <dbReference type="RuleBase" id="RU366008"/>
    </source>
</evidence>
<organism evidence="16 17">
    <name type="scientific">Aspergillus chevalieri</name>
    <name type="common">Eurotium chevalieri</name>
    <dbReference type="NCBI Taxonomy" id="182096"/>
    <lineage>
        <taxon>Eukaryota</taxon>
        <taxon>Fungi</taxon>
        <taxon>Dikarya</taxon>
        <taxon>Ascomycota</taxon>
        <taxon>Pezizomycotina</taxon>
        <taxon>Eurotiomycetes</taxon>
        <taxon>Eurotiomycetidae</taxon>
        <taxon>Eurotiales</taxon>
        <taxon>Aspergillaceae</taxon>
        <taxon>Aspergillus</taxon>
        <taxon>Aspergillus subgen. Aspergillus</taxon>
    </lineage>
</organism>
<dbReference type="InterPro" id="IPR015377">
    <property type="entry name" value="Fumarylacetoacetase_N"/>
</dbReference>
<dbReference type="SUPFAM" id="SSF56529">
    <property type="entry name" value="FAH"/>
    <property type="match status" value="1"/>
</dbReference>